<dbReference type="OrthoDB" id="9802676at2"/>
<sequence>MENSQHKFTENDIVHLKHCLVLAEKAFKAGDEPFGSILVNENNEVIATARNRVNEINALSHPEIELANWAAENLSEKDRKNTTMYTSGEHCPMCAAAHAWVGLGGIVYLSSAAQLGTWLEDGNAKATLINFIPVEKIIKNITVKGPFKGELLQEIKDLQIKHHKNN</sequence>
<dbReference type="EMBL" id="FUYY01000005">
    <property type="protein sequence ID" value="SKB71528.1"/>
    <property type="molecule type" value="Genomic_DNA"/>
</dbReference>
<dbReference type="GO" id="GO:0002100">
    <property type="term" value="P:tRNA wobble adenosine to inosine editing"/>
    <property type="evidence" value="ECO:0007669"/>
    <property type="project" value="InterPro"/>
</dbReference>
<dbReference type="GO" id="GO:0052717">
    <property type="term" value="F:tRNA-specific adenosine-34 deaminase activity"/>
    <property type="evidence" value="ECO:0007669"/>
    <property type="project" value="UniProtKB-EC"/>
</dbReference>
<proteinExistence type="predicted"/>
<evidence type="ECO:0000313" key="2">
    <source>
        <dbReference type="EMBL" id="SKB71528.1"/>
    </source>
</evidence>
<dbReference type="GO" id="GO:0046872">
    <property type="term" value="F:metal ion binding"/>
    <property type="evidence" value="ECO:0007669"/>
    <property type="project" value="UniProtKB-KW"/>
</dbReference>
<dbReference type="InterPro" id="IPR002125">
    <property type="entry name" value="CMP_dCMP_dom"/>
</dbReference>
<dbReference type="CDD" id="cd01285">
    <property type="entry name" value="nucleoside_deaminase"/>
    <property type="match status" value="1"/>
</dbReference>
<dbReference type="Pfam" id="PF14437">
    <property type="entry name" value="MafB19-deam"/>
    <property type="match status" value="1"/>
</dbReference>
<reference evidence="3" key="1">
    <citation type="submission" date="2017-02" db="EMBL/GenBank/DDBJ databases">
        <authorList>
            <person name="Varghese N."/>
            <person name="Submissions S."/>
        </authorList>
    </citation>
    <scope>NUCLEOTIDE SEQUENCE [LARGE SCALE GENOMIC DNA]</scope>
    <source>
        <strain evidence="3">DSM 23405</strain>
    </source>
</reference>
<dbReference type="Proteomes" id="UP000190230">
    <property type="component" value="Unassembled WGS sequence"/>
</dbReference>
<dbReference type="RefSeq" id="WP_079721506.1">
    <property type="nucleotide sequence ID" value="NZ_FUYY01000005.1"/>
</dbReference>
<name>A0A1T5DIG8_9FLAO</name>
<organism evidence="2 3">
    <name type="scientific">Salegentibacter holothuriorum</name>
    <dbReference type="NCBI Taxonomy" id="241145"/>
    <lineage>
        <taxon>Bacteria</taxon>
        <taxon>Pseudomonadati</taxon>
        <taxon>Bacteroidota</taxon>
        <taxon>Flavobacteriia</taxon>
        <taxon>Flavobacteriales</taxon>
        <taxon>Flavobacteriaceae</taxon>
        <taxon>Salegentibacter</taxon>
    </lineage>
</organism>
<dbReference type="AlphaFoldDB" id="A0A1T5DIG8"/>
<dbReference type="PANTHER" id="PTHR11079">
    <property type="entry name" value="CYTOSINE DEAMINASE FAMILY MEMBER"/>
    <property type="match status" value="1"/>
</dbReference>
<dbReference type="PROSITE" id="PS51747">
    <property type="entry name" value="CYT_DCMP_DEAMINASES_2"/>
    <property type="match status" value="1"/>
</dbReference>
<dbReference type="SUPFAM" id="SSF53927">
    <property type="entry name" value="Cytidine deaminase-like"/>
    <property type="match status" value="1"/>
</dbReference>
<dbReference type="STRING" id="241145.SAMN05660776_2661"/>
<dbReference type="PANTHER" id="PTHR11079:SF179">
    <property type="entry name" value="TRNA(ADENINE(34)) DEAMINASE, CHLOROPLASTIC"/>
    <property type="match status" value="1"/>
</dbReference>
<gene>
    <name evidence="2" type="ORF">SAMN05660776_2661</name>
</gene>
<keyword evidence="3" id="KW-1185">Reference proteome</keyword>
<accession>A0A1T5DIG8</accession>
<evidence type="ECO:0000259" key="1">
    <source>
        <dbReference type="PROSITE" id="PS51747"/>
    </source>
</evidence>
<dbReference type="InterPro" id="IPR016193">
    <property type="entry name" value="Cytidine_deaminase-like"/>
</dbReference>
<evidence type="ECO:0000313" key="3">
    <source>
        <dbReference type="Proteomes" id="UP000190230"/>
    </source>
</evidence>
<protein>
    <submittedName>
        <fullName evidence="2">tRNA(Arg) A34 adenosine deaminase TadA</fullName>
    </submittedName>
</protein>
<dbReference type="Gene3D" id="3.40.140.10">
    <property type="entry name" value="Cytidine Deaminase, domain 2"/>
    <property type="match status" value="1"/>
</dbReference>
<dbReference type="InterPro" id="IPR058535">
    <property type="entry name" value="MafB19-deam"/>
</dbReference>
<feature type="domain" description="CMP/dCMP-type deaminase" evidence="1">
    <location>
        <begin position="10"/>
        <end position="126"/>
    </location>
</feature>